<dbReference type="Gene3D" id="3.40.50.10490">
    <property type="entry name" value="Glucose-6-phosphate isomerase like protein, domain 1"/>
    <property type="match status" value="1"/>
</dbReference>
<organism evidence="6 7">
    <name type="scientific">Gibbsiella quercinecans</name>
    <dbReference type="NCBI Taxonomy" id="929813"/>
    <lineage>
        <taxon>Bacteria</taxon>
        <taxon>Pseudomonadati</taxon>
        <taxon>Pseudomonadota</taxon>
        <taxon>Gammaproteobacteria</taxon>
        <taxon>Enterobacterales</taxon>
        <taxon>Yersiniaceae</taxon>
        <taxon>Gibbsiella</taxon>
    </lineage>
</organism>
<dbReference type="PROSITE" id="PS51071">
    <property type="entry name" value="HTH_RPIR"/>
    <property type="match status" value="1"/>
</dbReference>
<dbReference type="PANTHER" id="PTHR30514">
    <property type="entry name" value="GLUCOKINASE"/>
    <property type="match status" value="1"/>
</dbReference>
<dbReference type="SUPFAM" id="SSF46689">
    <property type="entry name" value="Homeodomain-like"/>
    <property type="match status" value="1"/>
</dbReference>
<dbReference type="CDD" id="cd05013">
    <property type="entry name" value="SIS_RpiR"/>
    <property type="match status" value="1"/>
</dbReference>
<dbReference type="GO" id="GO:1901135">
    <property type="term" value="P:carbohydrate derivative metabolic process"/>
    <property type="evidence" value="ECO:0007669"/>
    <property type="project" value="InterPro"/>
</dbReference>
<dbReference type="InterPro" id="IPR000281">
    <property type="entry name" value="HTH_RpiR"/>
</dbReference>
<dbReference type="Pfam" id="PF01418">
    <property type="entry name" value="HTH_6"/>
    <property type="match status" value="1"/>
</dbReference>
<evidence type="ECO:0000256" key="2">
    <source>
        <dbReference type="ARBA" id="ARBA00023125"/>
    </source>
</evidence>
<dbReference type="PANTHER" id="PTHR30514:SF18">
    <property type="entry name" value="RPIR-FAMILY TRANSCRIPTIONAL REGULATOR"/>
    <property type="match status" value="1"/>
</dbReference>
<accession>A0A250B6M7</accession>
<keyword evidence="2" id="KW-0238">DNA-binding</keyword>
<dbReference type="KEGG" id="gqu:AWC35_21640"/>
<dbReference type="InterPro" id="IPR009057">
    <property type="entry name" value="Homeodomain-like_sf"/>
</dbReference>
<sequence length="291" mass="32317">MNQQDLNQLIKDRFDVLPRREQQAAAFVLEHPHEVAVMSMRELALMAGLPASTMTRFAKHLDFSGFDELRSIFISAIRGQGNAYESRMAGLVAMKQQVGDHSLAADLADTTVAHIQTLCSAHQMDTIVRAGKLLAQARRIYCLALRSSYPIAHHFSHVASYFHPEVHLIDGSGESGIMALMRELNSKDVLFVTSISPYARKTITLTRYMHQQKMKIVAITDNAGSPVARISNEAIVVKKKTNSFFDTLTPALLATEILIALLAANTKGDVRSKVKNTEEKIWALGEWLKTT</sequence>
<evidence type="ECO:0000259" key="5">
    <source>
        <dbReference type="PROSITE" id="PS51464"/>
    </source>
</evidence>
<dbReference type="AlphaFoldDB" id="A0A250B6M7"/>
<dbReference type="InterPro" id="IPR035472">
    <property type="entry name" value="RpiR-like_SIS"/>
</dbReference>
<evidence type="ECO:0000256" key="3">
    <source>
        <dbReference type="ARBA" id="ARBA00023163"/>
    </source>
</evidence>
<dbReference type="EMBL" id="CP014136">
    <property type="protein sequence ID" value="ATA21726.1"/>
    <property type="molecule type" value="Genomic_DNA"/>
</dbReference>
<dbReference type="SUPFAM" id="SSF53697">
    <property type="entry name" value="SIS domain"/>
    <property type="match status" value="1"/>
</dbReference>
<evidence type="ECO:0000256" key="1">
    <source>
        <dbReference type="ARBA" id="ARBA00023015"/>
    </source>
</evidence>
<keyword evidence="3" id="KW-0804">Transcription</keyword>
<keyword evidence="7" id="KW-1185">Reference proteome</keyword>
<dbReference type="Pfam" id="PF01380">
    <property type="entry name" value="SIS"/>
    <property type="match status" value="1"/>
</dbReference>
<dbReference type="Gene3D" id="1.10.10.10">
    <property type="entry name" value="Winged helix-like DNA-binding domain superfamily/Winged helix DNA-binding domain"/>
    <property type="match status" value="1"/>
</dbReference>
<proteinExistence type="predicted"/>
<dbReference type="InterPro" id="IPR001347">
    <property type="entry name" value="SIS_dom"/>
</dbReference>
<dbReference type="InterPro" id="IPR036388">
    <property type="entry name" value="WH-like_DNA-bd_sf"/>
</dbReference>
<dbReference type="GO" id="GO:0097367">
    <property type="term" value="F:carbohydrate derivative binding"/>
    <property type="evidence" value="ECO:0007669"/>
    <property type="project" value="InterPro"/>
</dbReference>
<feature type="domain" description="HTH rpiR-type" evidence="4">
    <location>
        <begin position="4"/>
        <end position="80"/>
    </location>
</feature>
<protein>
    <submittedName>
        <fullName evidence="6">RpiR family transcriptional regulator</fullName>
    </submittedName>
</protein>
<evidence type="ECO:0000313" key="7">
    <source>
        <dbReference type="Proteomes" id="UP000217182"/>
    </source>
</evidence>
<name>A0A250B6M7_9GAMM</name>
<dbReference type="Proteomes" id="UP000217182">
    <property type="component" value="Chromosome"/>
</dbReference>
<dbReference type="OrthoDB" id="9814005at2"/>
<evidence type="ECO:0000313" key="6">
    <source>
        <dbReference type="EMBL" id="ATA21726.1"/>
    </source>
</evidence>
<keyword evidence="1" id="KW-0805">Transcription regulation</keyword>
<dbReference type="GO" id="GO:0003677">
    <property type="term" value="F:DNA binding"/>
    <property type="evidence" value="ECO:0007669"/>
    <property type="project" value="UniProtKB-KW"/>
</dbReference>
<gene>
    <name evidence="6" type="ORF">AWC35_21640</name>
</gene>
<dbReference type="PROSITE" id="PS51464">
    <property type="entry name" value="SIS"/>
    <property type="match status" value="1"/>
</dbReference>
<reference evidence="6 7" key="1">
    <citation type="submission" date="2016-01" db="EMBL/GenBank/DDBJ databases">
        <authorList>
            <person name="Oliw E.H."/>
        </authorList>
    </citation>
    <scope>NUCLEOTIDE SEQUENCE [LARGE SCALE GENOMIC DNA]</scope>
    <source>
        <strain evidence="6 7">FRB97</strain>
    </source>
</reference>
<feature type="domain" description="SIS" evidence="5">
    <location>
        <begin position="130"/>
        <end position="274"/>
    </location>
</feature>
<dbReference type="InterPro" id="IPR046348">
    <property type="entry name" value="SIS_dom_sf"/>
</dbReference>
<dbReference type="InterPro" id="IPR047640">
    <property type="entry name" value="RpiR-like"/>
</dbReference>
<evidence type="ECO:0000259" key="4">
    <source>
        <dbReference type="PROSITE" id="PS51071"/>
    </source>
</evidence>
<dbReference type="GO" id="GO:0003700">
    <property type="term" value="F:DNA-binding transcription factor activity"/>
    <property type="evidence" value="ECO:0007669"/>
    <property type="project" value="InterPro"/>
</dbReference>
<dbReference type="RefSeq" id="WP_095848310.1">
    <property type="nucleotide sequence ID" value="NZ_CAMKXY010000256.1"/>
</dbReference>